<accession>A0A6A5T5T0</accession>
<sequence length="82" mass="9150">MRLQLQRLRFPHSRCCFQDSIHRKRKTRLAAVPCCKNKAASTDRTIDVASPHTRGIVALTPPMPNPVWSGAASETLAKSRPL</sequence>
<evidence type="ECO:0000256" key="1">
    <source>
        <dbReference type="SAM" id="MobiDB-lite"/>
    </source>
</evidence>
<dbReference type="Proteomes" id="UP000800038">
    <property type="component" value="Unassembled WGS sequence"/>
</dbReference>
<reference evidence="2" key="1">
    <citation type="journal article" date="2020" name="Stud. Mycol.">
        <title>101 Dothideomycetes genomes: a test case for predicting lifestyles and emergence of pathogens.</title>
        <authorList>
            <person name="Haridas S."/>
            <person name="Albert R."/>
            <person name="Binder M."/>
            <person name="Bloem J."/>
            <person name="Labutti K."/>
            <person name="Salamov A."/>
            <person name="Andreopoulos B."/>
            <person name="Baker S."/>
            <person name="Barry K."/>
            <person name="Bills G."/>
            <person name="Bluhm B."/>
            <person name="Cannon C."/>
            <person name="Castanera R."/>
            <person name="Culley D."/>
            <person name="Daum C."/>
            <person name="Ezra D."/>
            <person name="Gonzalez J."/>
            <person name="Henrissat B."/>
            <person name="Kuo A."/>
            <person name="Liang C."/>
            <person name="Lipzen A."/>
            <person name="Lutzoni F."/>
            <person name="Magnuson J."/>
            <person name="Mondo S."/>
            <person name="Nolan M."/>
            <person name="Ohm R."/>
            <person name="Pangilinan J."/>
            <person name="Park H.-J."/>
            <person name="Ramirez L."/>
            <person name="Alfaro M."/>
            <person name="Sun H."/>
            <person name="Tritt A."/>
            <person name="Yoshinaga Y."/>
            <person name="Zwiers L.-H."/>
            <person name="Turgeon B."/>
            <person name="Goodwin S."/>
            <person name="Spatafora J."/>
            <person name="Crous P."/>
            <person name="Grigoriev I."/>
        </authorList>
    </citation>
    <scope>NUCLEOTIDE SEQUENCE</scope>
    <source>
        <strain evidence="2">CBS 161.51</strain>
    </source>
</reference>
<protein>
    <submittedName>
        <fullName evidence="2">Uncharacterized protein</fullName>
    </submittedName>
</protein>
<evidence type="ECO:0000313" key="3">
    <source>
        <dbReference type="Proteomes" id="UP000800038"/>
    </source>
</evidence>
<evidence type="ECO:0000313" key="2">
    <source>
        <dbReference type="EMBL" id="KAF1947540.1"/>
    </source>
</evidence>
<dbReference type="EMBL" id="ML975998">
    <property type="protein sequence ID" value="KAF1947540.1"/>
    <property type="molecule type" value="Genomic_DNA"/>
</dbReference>
<keyword evidence="3" id="KW-1185">Reference proteome</keyword>
<feature type="region of interest" description="Disordered" evidence="1">
    <location>
        <begin position="60"/>
        <end position="82"/>
    </location>
</feature>
<organism evidence="2 3">
    <name type="scientific">Clathrospora elynae</name>
    <dbReference type="NCBI Taxonomy" id="706981"/>
    <lineage>
        <taxon>Eukaryota</taxon>
        <taxon>Fungi</taxon>
        <taxon>Dikarya</taxon>
        <taxon>Ascomycota</taxon>
        <taxon>Pezizomycotina</taxon>
        <taxon>Dothideomycetes</taxon>
        <taxon>Pleosporomycetidae</taxon>
        <taxon>Pleosporales</taxon>
        <taxon>Diademaceae</taxon>
        <taxon>Clathrospora</taxon>
    </lineage>
</organism>
<proteinExistence type="predicted"/>
<name>A0A6A5T5T0_9PLEO</name>
<gene>
    <name evidence="2" type="ORF">EJ02DRAFT_92113</name>
</gene>
<dbReference type="AlphaFoldDB" id="A0A6A5T5T0"/>